<accession>A0A7R8D593</accession>
<dbReference type="Pfam" id="PF13934">
    <property type="entry name" value="ELYS"/>
    <property type="match status" value="1"/>
</dbReference>
<dbReference type="OrthoDB" id="6513151at2759"/>
<feature type="compositionally biased region" description="Basic and acidic residues" evidence="3">
    <location>
        <begin position="919"/>
        <end position="937"/>
    </location>
</feature>
<protein>
    <submittedName>
        <fullName evidence="5">(salmon louse) hypothetical protein</fullName>
    </submittedName>
</protein>
<dbReference type="Proteomes" id="UP000675881">
    <property type="component" value="Chromosome 8"/>
</dbReference>
<sequence length="952" mass="108446">MCESLYGFFSAGLLPELPEPDVGSIPLLGRDSPIPYVELSSIYKNKRRHMKILHENWDYSDIPLLLIDGLWCNEEMWNEMIDRLIQFPSAFSVPPSIIKLTQAFWLLDQGDFEEAMVALLVQNQPKSALKYSRTRNPPIKDSFDIKLHVSVLLSTGNIHEAFQFQRNRRNTCKDLLNYFFIQAEKLDFKKQCLIIYYSSKKKLSSPTHQAIMDRYSDLLPNLLVDSKGYDNMKVTCSFKLPIPLSREVKMTNFNPVFHTSIIEKKLEDSFNQSSLSSNVFTPFRSREQRKHLIEKRKFVEVQRTNSNEDDLIIQSPASKKSRFIETKPPKKLTPSILKNTSYDSESTPSREVHFKNQDEITSKSLRFTVPRKLPPAELKPVTTFESTSDDDDVNETASKSESFFSTSPSLKDAVESKILHSPHRKKKYDGNVSSFLGKSPSLSYSNINTSNPNIEDSRMATPQTPELSRSIFNQIKSQVRKEEEQQKKKRQIQKVPEKKSISKMQEEDSESNDSNDINQIIKGRAVADFDKTMHDNFRRTRSDTLFKSLVAPNVANNNRKFTSSSSKYIEEIKRSNHGRMSSFSMSSNRLSKDIKTTFNSSLERDKAGKLNTANPSVSGSSLQPTQEGDSFIKKQAAVDFLNYGHTQSDKPPFVSAESEKCDNKEDISPEKIKAKALKSAEEWIKNSSYAKTSNKKILETNDVDDVDELVQENEPAKDIDVIDETDELIKKKEFEKDCDVILETGEDEDAMEGLIKERAAKDFDMYKVTRKERKSLTIEPSSVPVLKKLNVPFQFNIDSEDSDSDLLDDDEDESYIVEKCDVSEKKISFSSKCISSDESSPTKHKSTHQHSPDGKTIDRATNSILNPSSPSDNTSLQKESEESIHKTTSVRRKVKDKSTTSSLFKKSNNKPLPMPLRSDIAEQHDLQKESSSPDRVGDILSDDDETSQKKYI</sequence>
<feature type="region of interest" description="Disordered" evidence="3">
    <location>
        <begin position="320"/>
        <end position="352"/>
    </location>
</feature>
<comment type="subcellular location">
    <subcellularLocation>
        <location evidence="1">Nucleus</location>
    </subcellularLocation>
</comment>
<feature type="compositionally biased region" description="Polar residues" evidence="3">
    <location>
        <begin position="899"/>
        <end position="910"/>
    </location>
</feature>
<evidence type="ECO:0000259" key="4">
    <source>
        <dbReference type="Pfam" id="PF13934"/>
    </source>
</evidence>
<evidence type="ECO:0000313" key="5">
    <source>
        <dbReference type="EMBL" id="CAF3028567.1"/>
    </source>
</evidence>
<feature type="region of interest" description="Disordered" evidence="3">
    <location>
        <begin position="439"/>
        <end position="466"/>
    </location>
</feature>
<feature type="compositionally biased region" description="Low complexity" evidence="3">
    <location>
        <begin position="395"/>
        <end position="404"/>
    </location>
</feature>
<feature type="region of interest" description="Disordered" evidence="3">
    <location>
        <begin position="478"/>
        <end position="517"/>
    </location>
</feature>
<feature type="compositionally biased region" description="Basic and acidic residues" evidence="3">
    <location>
        <begin position="495"/>
        <end position="506"/>
    </location>
</feature>
<feature type="domain" description="ELYS-like" evidence="4">
    <location>
        <begin position="82"/>
        <end position="180"/>
    </location>
</feature>
<dbReference type="InterPro" id="IPR052620">
    <property type="entry name" value="ELYS/MEL-28_NucAsmblyFactor"/>
</dbReference>
<feature type="compositionally biased region" description="Polar residues" evidence="3">
    <location>
        <begin position="611"/>
        <end position="626"/>
    </location>
</feature>
<dbReference type="GO" id="GO:0005634">
    <property type="term" value="C:nucleus"/>
    <property type="evidence" value="ECO:0007669"/>
    <property type="project" value="UniProtKB-SubCell"/>
</dbReference>
<evidence type="ECO:0000256" key="1">
    <source>
        <dbReference type="ARBA" id="ARBA00004123"/>
    </source>
</evidence>
<feature type="region of interest" description="Disordered" evidence="3">
    <location>
        <begin position="605"/>
        <end position="626"/>
    </location>
</feature>
<proteinExistence type="predicted"/>
<dbReference type="PANTHER" id="PTHR21583:SF8">
    <property type="entry name" value="PROTEIN ELYS"/>
    <property type="match status" value="1"/>
</dbReference>
<evidence type="ECO:0000313" key="6">
    <source>
        <dbReference type="Proteomes" id="UP000675881"/>
    </source>
</evidence>
<gene>
    <name evidence="5" type="ORF">LSAA_13855</name>
</gene>
<dbReference type="PANTHER" id="PTHR21583">
    <property type="entry name" value="ELYS PROTEIN"/>
    <property type="match status" value="1"/>
</dbReference>
<organism evidence="5 6">
    <name type="scientific">Lepeophtheirus salmonis</name>
    <name type="common">Salmon louse</name>
    <name type="synonym">Caligus salmonis</name>
    <dbReference type="NCBI Taxonomy" id="72036"/>
    <lineage>
        <taxon>Eukaryota</taxon>
        <taxon>Metazoa</taxon>
        <taxon>Ecdysozoa</taxon>
        <taxon>Arthropoda</taxon>
        <taxon>Crustacea</taxon>
        <taxon>Multicrustacea</taxon>
        <taxon>Hexanauplia</taxon>
        <taxon>Copepoda</taxon>
        <taxon>Siphonostomatoida</taxon>
        <taxon>Caligidae</taxon>
        <taxon>Lepeophtheirus</taxon>
    </lineage>
</organism>
<feature type="region of interest" description="Disordered" evidence="3">
    <location>
        <begin position="378"/>
        <end position="404"/>
    </location>
</feature>
<feature type="compositionally biased region" description="Polar residues" evidence="3">
    <location>
        <begin position="336"/>
        <end position="347"/>
    </location>
</feature>
<evidence type="ECO:0000256" key="3">
    <source>
        <dbReference type="SAM" id="MobiDB-lite"/>
    </source>
</evidence>
<name>A0A7R8D593_LEPSM</name>
<feature type="compositionally biased region" description="Polar residues" evidence="3">
    <location>
        <begin position="859"/>
        <end position="877"/>
    </location>
</feature>
<feature type="compositionally biased region" description="Low complexity" evidence="3">
    <location>
        <begin position="828"/>
        <end position="839"/>
    </location>
</feature>
<reference evidence="5" key="1">
    <citation type="submission" date="2021-02" db="EMBL/GenBank/DDBJ databases">
        <authorList>
            <person name="Bekaert M."/>
        </authorList>
    </citation>
    <scope>NUCLEOTIDE SEQUENCE</scope>
    <source>
        <strain evidence="5">IoA-00</strain>
    </source>
</reference>
<dbReference type="InterPro" id="IPR025151">
    <property type="entry name" value="ELYS_dom"/>
</dbReference>
<evidence type="ECO:0000256" key="2">
    <source>
        <dbReference type="ARBA" id="ARBA00023242"/>
    </source>
</evidence>
<keyword evidence="6" id="KW-1185">Reference proteome</keyword>
<dbReference type="AlphaFoldDB" id="A0A7R8D593"/>
<feature type="region of interest" description="Disordered" evidence="3">
    <location>
        <begin position="828"/>
        <end position="952"/>
    </location>
</feature>
<keyword evidence="2" id="KW-0539">Nucleus</keyword>
<dbReference type="EMBL" id="HG994587">
    <property type="protein sequence ID" value="CAF3028567.1"/>
    <property type="molecule type" value="Genomic_DNA"/>
</dbReference>